<sequence length="203" mass="22189">MAFELIAAKREEMGTGASRRLRHAGKLPGVIYGGDVAAVSIVLEHNPIYYALKNEAFHTEILDLVIDGEKQPVLLRDFQMHPYKQQVMHIDFQRVNMNEKIHVKVPLHFVNADVSEAVKLQGAKISHIITEIDVRALPAELPKFIEVDLSAIKAGQSIHLSELKLPQGVEMTALIRGGDTAVVLASSAKVAEDDAAAETPAAE</sequence>
<keyword evidence="1 5" id="KW-0699">rRNA-binding</keyword>
<keyword evidence="4 5" id="KW-0687">Ribonucleoprotein</keyword>
<evidence type="ECO:0000259" key="7">
    <source>
        <dbReference type="Pfam" id="PF14693"/>
    </source>
</evidence>
<comment type="subunit">
    <text evidence="5">Part of the 50S ribosomal subunit; part of the 5S rRNA/L5/L18/L25 subcomplex. Contacts the 5S rRNA. Binds to the 5S rRNA independently of L5 and L18.</text>
</comment>
<keyword evidence="9" id="KW-1185">Reference proteome</keyword>
<proteinExistence type="inferred from homology"/>
<protein>
    <recommendedName>
        <fullName evidence="5">Large ribosomal subunit protein bL25</fullName>
    </recommendedName>
    <alternativeName>
        <fullName evidence="5">General stress protein CTC</fullName>
    </alternativeName>
</protein>
<evidence type="ECO:0000256" key="4">
    <source>
        <dbReference type="ARBA" id="ARBA00023274"/>
    </source>
</evidence>
<gene>
    <name evidence="5 8" type="primary">rplY</name>
    <name evidence="5" type="synonym">ctc</name>
    <name evidence="8" type="ORF">GCM10011289_09040</name>
</gene>
<dbReference type="HAMAP" id="MF_01334">
    <property type="entry name" value="Ribosomal_bL25_CTC"/>
    <property type="match status" value="1"/>
</dbReference>
<evidence type="ECO:0000256" key="3">
    <source>
        <dbReference type="ARBA" id="ARBA00022980"/>
    </source>
</evidence>
<dbReference type="InterPro" id="IPR001021">
    <property type="entry name" value="Ribosomal_bL25_long"/>
</dbReference>
<accession>A0A918NZ19</accession>
<dbReference type="SUPFAM" id="SSF50715">
    <property type="entry name" value="Ribosomal protein L25-like"/>
    <property type="match status" value="1"/>
</dbReference>
<dbReference type="NCBIfam" id="TIGR00731">
    <property type="entry name" value="bL25_bact_ctc"/>
    <property type="match status" value="1"/>
</dbReference>
<reference evidence="8" key="1">
    <citation type="journal article" date="2014" name="Int. J. Syst. Evol. Microbiol.">
        <title>Complete genome sequence of Corynebacterium casei LMG S-19264T (=DSM 44701T), isolated from a smear-ripened cheese.</title>
        <authorList>
            <consortium name="US DOE Joint Genome Institute (JGI-PGF)"/>
            <person name="Walter F."/>
            <person name="Albersmeier A."/>
            <person name="Kalinowski J."/>
            <person name="Ruckert C."/>
        </authorList>
    </citation>
    <scope>NUCLEOTIDE SEQUENCE</scope>
    <source>
        <strain evidence="8">KCTC 32182</strain>
    </source>
</reference>
<dbReference type="RefSeq" id="WP_189531667.1">
    <property type="nucleotide sequence ID" value="NZ_BMYX01000003.1"/>
</dbReference>
<keyword evidence="2 5" id="KW-0694">RNA-binding</keyword>
<organism evidence="8 9">
    <name type="scientific">Paludibacterium paludis</name>
    <dbReference type="NCBI Taxonomy" id="1225769"/>
    <lineage>
        <taxon>Bacteria</taxon>
        <taxon>Pseudomonadati</taxon>
        <taxon>Pseudomonadota</taxon>
        <taxon>Betaproteobacteria</taxon>
        <taxon>Neisseriales</taxon>
        <taxon>Chromobacteriaceae</taxon>
        <taxon>Paludibacterium</taxon>
    </lineage>
</organism>
<dbReference type="InterPro" id="IPR011035">
    <property type="entry name" value="Ribosomal_bL25/Gln-tRNA_synth"/>
</dbReference>
<dbReference type="Gene3D" id="2.170.120.20">
    <property type="entry name" value="Ribosomal protein L25, beta domain"/>
    <property type="match status" value="1"/>
</dbReference>
<feature type="domain" description="Large ribosomal subunit protein bL25 L25" evidence="6">
    <location>
        <begin position="6"/>
        <end position="92"/>
    </location>
</feature>
<comment type="caution">
    <text evidence="8">The sequence shown here is derived from an EMBL/GenBank/DDBJ whole genome shotgun (WGS) entry which is preliminary data.</text>
</comment>
<evidence type="ECO:0000313" key="9">
    <source>
        <dbReference type="Proteomes" id="UP000645257"/>
    </source>
</evidence>
<dbReference type="GO" id="GO:0006412">
    <property type="term" value="P:translation"/>
    <property type="evidence" value="ECO:0007669"/>
    <property type="project" value="UniProtKB-UniRule"/>
</dbReference>
<dbReference type="FunFam" id="2.40.240.10:FF:000002">
    <property type="entry name" value="50S ribosomal protein L25"/>
    <property type="match status" value="1"/>
</dbReference>
<dbReference type="Gene3D" id="2.40.240.10">
    <property type="entry name" value="Ribosomal Protein L25, Chain P"/>
    <property type="match status" value="1"/>
</dbReference>
<dbReference type="NCBIfam" id="NF004612">
    <property type="entry name" value="PRK05943.1"/>
    <property type="match status" value="1"/>
</dbReference>
<dbReference type="CDD" id="cd00495">
    <property type="entry name" value="Ribosomal_L25_TL5_CTC"/>
    <property type="match status" value="1"/>
</dbReference>
<dbReference type="EMBL" id="BMYX01000003">
    <property type="protein sequence ID" value="GGY08487.1"/>
    <property type="molecule type" value="Genomic_DNA"/>
</dbReference>
<name>A0A918NZ19_9NEIS</name>
<dbReference type="GO" id="GO:0003735">
    <property type="term" value="F:structural constituent of ribosome"/>
    <property type="evidence" value="ECO:0007669"/>
    <property type="project" value="InterPro"/>
</dbReference>
<dbReference type="GO" id="GO:0022625">
    <property type="term" value="C:cytosolic large ribosomal subunit"/>
    <property type="evidence" value="ECO:0007669"/>
    <property type="project" value="TreeGrafter"/>
</dbReference>
<evidence type="ECO:0000256" key="5">
    <source>
        <dbReference type="HAMAP-Rule" id="MF_01334"/>
    </source>
</evidence>
<dbReference type="Proteomes" id="UP000645257">
    <property type="component" value="Unassembled WGS sequence"/>
</dbReference>
<keyword evidence="3 5" id="KW-0689">Ribosomal protein</keyword>
<dbReference type="HAMAP" id="MF_01336">
    <property type="entry name" value="Ribosomal_bL25"/>
    <property type="match status" value="1"/>
</dbReference>
<dbReference type="PANTHER" id="PTHR33284:SF1">
    <property type="entry name" value="RIBOSOMAL PROTEIN L25_GLN-TRNA SYNTHETASE, ANTI-CODON-BINDING DOMAIN-CONTAINING PROTEIN"/>
    <property type="match status" value="1"/>
</dbReference>
<dbReference type="InterPro" id="IPR020057">
    <property type="entry name" value="Ribosomal_bL25_b-dom"/>
</dbReference>
<evidence type="ECO:0000259" key="6">
    <source>
        <dbReference type="Pfam" id="PF01386"/>
    </source>
</evidence>
<dbReference type="AlphaFoldDB" id="A0A918NZ19"/>
<comment type="function">
    <text evidence="5">This is one of the proteins that binds to the 5S RNA in the ribosome where it forms part of the central protuberance.</text>
</comment>
<comment type="similarity">
    <text evidence="5">Belongs to the bacterial ribosomal protein bL25 family. CTC subfamily.</text>
</comment>
<dbReference type="Pfam" id="PF14693">
    <property type="entry name" value="Ribosomal_TL5_C"/>
    <property type="match status" value="1"/>
</dbReference>
<dbReference type="InterPro" id="IPR029751">
    <property type="entry name" value="Ribosomal_L25_dom"/>
</dbReference>
<dbReference type="InterPro" id="IPR020056">
    <property type="entry name" value="Rbsml_bL25/Gln-tRNA_synth_N"/>
</dbReference>
<dbReference type="NCBIfam" id="NF004128">
    <property type="entry name" value="PRK05618.1-2"/>
    <property type="match status" value="1"/>
</dbReference>
<dbReference type="InterPro" id="IPR037121">
    <property type="entry name" value="Ribosomal_bL25_C"/>
</dbReference>
<dbReference type="PANTHER" id="PTHR33284">
    <property type="entry name" value="RIBOSOMAL PROTEIN L25/GLN-TRNA SYNTHETASE, ANTI-CODON-BINDING DOMAIN-CONTAINING PROTEIN"/>
    <property type="match status" value="1"/>
</dbReference>
<feature type="domain" description="Large ribosomal subunit protein bL25 beta" evidence="7">
    <location>
        <begin position="100"/>
        <end position="183"/>
    </location>
</feature>
<dbReference type="InterPro" id="IPR020930">
    <property type="entry name" value="Ribosomal_uL5_bac-type"/>
</dbReference>
<dbReference type="NCBIfam" id="NF004130">
    <property type="entry name" value="PRK05618.1-5"/>
    <property type="match status" value="1"/>
</dbReference>
<dbReference type="GO" id="GO:0008097">
    <property type="term" value="F:5S rRNA binding"/>
    <property type="evidence" value="ECO:0007669"/>
    <property type="project" value="InterPro"/>
</dbReference>
<evidence type="ECO:0000313" key="8">
    <source>
        <dbReference type="EMBL" id="GGY08487.1"/>
    </source>
</evidence>
<evidence type="ECO:0000256" key="1">
    <source>
        <dbReference type="ARBA" id="ARBA00022730"/>
    </source>
</evidence>
<dbReference type="InterPro" id="IPR020055">
    <property type="entry name" value="Ribosomal_bL25_short"/>
</dbReference>
<evidence type="ECO:0000256" key="2">
    <source>
        <dbReference type="ARBA" id="ARBA00022884"/>
    </source>
</evidence>
<dbReference type="Pfam" id="PF01386">
    <property type="entry name" value="Ribosomal_L25p"/>
    <property type="match status" value="1"/>
</dbReference>
<reference evidence="8" key="2">
    <citation type="submission" date="2020-09" db="EMBL/GenBank/DDBJ databases">
        <authorList>
            <person name="Sun Q."/>
            <person name="Kim S."/>
        </authorList>
    </citation>
    <scope>NUCLEOTIDE SEQUENCE</scope>
    <source>
        <strain evidence="8">KCTC 32182</strain>
    </source>
</reference>